<accession>K0T3Q8</accession>
<feature type="transmembrane region" description="Helical" evidence="2">
    <location>
        <begin position="544"/>
        <end position="565"/>
    </location>
</feature>
<feature type="transmembrane region" description="Helical" evidence="2">
    <location>
        <begin position="450"/>
        <end position="470"/>
    </location>
</feature>
<name>K0T3Q8_THAOC</name>
<keyword evidence="2" id="KW-0812">Transmembrane</keyword>
<protein>
    <submittedName>
        <fullName evidence="3">Uncharacterized protein</fullName>
    </submittedName>
</protein>
<dbReference type="eggNOG" id="ENOG502SKZ6">
    <property type="taxonomic scope" value="Eukaryota"/>
</dbReference>
<reference evidence="3 4" key="1">
    <citation type="journal article" date="2012" name="Genome Biol.">
        <title>Genome and low-iron response of an oceanic diatom adapted to chronic iron limitation.</title>
        <authorList>
            <person name="Lommer M."/>
            <person name="Specht M."/>
            <person name="Roy A.S."/>
            <person name="Kraemer L."/>
            <person name="Andreson R."/>
            <person name="Gutowska M.A."/>
            <person name="Wolf J."/>
            <person name="Bergner S.V."/>
            <person name="Schilhabel M.B."/>
            <person name="Klostermeier U.C."/>
            <person name="Beiko R.G."/>
            <person name="Rosenstiel P."/>
            <person name="Hippler M."/>
            <person name="Laroche J."/>
        </authorList>
    </citation>
    <scope>NUCLEOTIDE SEQUENCE [LARGE SCALE GENOMIC DNA]</scope>
    <source>
        <strain evidence="3 4">CCMP1005</strain>
    </source>
</reference>
<dbReference type="AlphaFoldDB" id="K0T3Q8"/>
<proteinExistence type="predicted"/>
<keyword evidence="2" id="KW-0472">Membrane</keyword>
<dbReference type="OMA" id="ESTHYED"/>
<keyword evidence="4" id="KW-1185">Reference proteome</keyword>
<sequence>MKFVRPVGAAADLREIEYISALHQTGETLRSDGSVSTEDVSRFLVSRYGLRVPASAVEETIARDFGGGDQLDLCEIMAMLLVPTLIKAEIGLHRDMFERELILAPTASSSSSSKLAGKEDLFESITGKQRLLKGDDRWPDANLIPFVLHMVLKDSTGCSEPKPLTVGLLKTIFRFYGEEEIAENDVLLEEMVSLAFTLRRDEEHGAEPPMFDAVTFAHCLTSDVSQYNAKAEETLSTNFDDVFVNSQHGQCAGGDSTNDATSAKRIFTFSSVDYAVDSFRSKGIAKWLLIMVKLVHDGTSAMVDTTRQNDKVAAEVMIWFMFACGVVLSLLTFQTILDTAIPQDYKDRHPLLKNVLASETVRMERSIKRAAAYKMNHLVRRAVKVHQAAEFEHGSGKDTSFGRALLAYGKTSNDQEEVGGFLYMYKRVWNGKLFDEDGIWLSNRMIQGMIAQFVICLWLVPFLQLIYGYITDFYGNIYADIAPPRWRILVPIIAGFTLGEFNAVKLMTSYIPSSAKTVLEFRTGALGSLHDAEFPKYRKSVDDASFIFGAMFWTWQLGVTTLYVLKRMVTLIAASFVFVGRIDVPFLSERADEIAGYQLDKFPFVFRKDMLLHEAHRHPYLDILGLIYMLKLRHKNDFGSPAGSCWRLLFVFALMPWLRKSRLRSDETKFGDAKFSQAGHVFQKFVSEKMADEGNFGRLTPVVGGEAPTGRASTKDEVDELKEVIERLKEENAFLRQQQRHSNRTAQREEPECAPSED</sequence>
<dbReference type="Proteomes" id="UP000266841">
    <property type="component" value="Unassembled WGS sequence"/>
</dbReference>
<dbReference type="OrthoDB" id="42649at2759"/>
<evidence type="ECO:0000313" key="4">
    <source>
        <dbReference type="Proteomes" id="UP000266841"/>
    </source>
</evidence>
<dbReference type="EMBL" id="AGNL01004603">
    <property type="protein sequence ID" value="EJK73318.1"/>
    <property type="molecule type" value="Genomic_DNA"/>
</dbReference>
<comment type="caution">
    <text evidence="3">The sequence shown here is derived from an EMBL/GenBank/DDBJ whole genome shotgun (WGS) entry which is preliminary data.</text>
</comment>
<organism evidence="3 4">
    <name type="scientific">Thalassiosira oceanica</name>
    <name type="common">Marine diatom</name>
    <dbReference type="NCBI Taxonomy" id="159749"/>
    <lineage>
        <taxon>Eukaryota</taxon>
        <taxon>Sar</taxon>
        <taxon>Stramenopiles</taxon>
        <taxon>Ochrophyta</taxon>
        <taxon>Bacillariophyta</taxon>
        <taxon>Coscinodiscophyceae</taxon>
        <taxon>Thalassiosirophycidae</taxon>
        <taxon>Thalassiosirales</taxon>
        <taxon>Thalassiosiraceae</taxon>
        <taxon>Thalassiosira</taxon>
    </lineage>
</organism>
<gene>
    <name evidence="3" type="ORF">THAOC_05067</name>
</gene>
<evidence type="ECO:0000256" key="2">
    <source>
        <dbReference type="SAM" id="Phobius"/>
    </source>
</evidence>
<evidence type="ECO:0000256" key="1">
    <source>
        <dbReference type="SAM" id="MobiDB-lite"/>
    </source>
</evidence>
<keyword evidence="2" id="KW-1133">Transmembrane helix</keyword>
<feature type="transmembrane region" description="Helical" evidence="2">
    <location>
        <begin position="316"/>
        <end position="337"/>
    </location>
</feature>
<feature type="region of interest" description="Disordered" evidence="1">
    <location>
        <begin position="697"/>
        <end position="717"/>
    </location>
</feature>
<feature type="region of interest" description="Disordered" evidence="1">
    <location>
        <begin position="732"/>
        <end position="758"/>
    </location>
</feature>
<evidence type="ECO:0000313" key="3">
    <source>
        <dbReference type="EMBL" id="EJK73318.1"/>
    </source>
</evidence>